<accession>A0A6A6UXS5</accession>
<protein>
    <submittedName>
        <fullName evidence="2">Uncharacterized protein</fullName>
    </submittedName>
</protein>
<reference evidence="2" key="1">
    <citation type="journal article" date="2020" name="Stud. Mycol.">
        <title>101 Dothideomycetes genomes: a test case for predicting lifestyles and emergence of pathogens.</title>
        <authorList>
            <person name="Haridas S."/>
            <person name="Albert R."/>
            <person name="Binder M."/>
            <person name="Bloem J."/>
            <person name="Labutti K."/>
            <person name="Salamov A."/>
            <person name="Andreopoulos B."/>
            <person name="Baker S."/>
            <person name="Barry K."/>
            <person name="Bills G."/>
            <person name="Bluhm B."/>
            <person name="Cannon C."/>
            <person name="Castanera R."/>
            <person name="Culley D."/>
            <person name="Daum C."/>
            <person name="Ezra D."/>
            <person name="Gonzalez J."/>
            <person name="Henrissat B."/>
            <person name="Kuo A."/>
            <person name="Liang C."/>
            <person name="Lipzen A."/>
            <person name="Lutzoni F."/>
            <person name="Magnuson J."/>
            <person name="Mondo S."/>
            <person name="Nolan M."/>
            <person name="Ohm R."/>
            <person name="Pangilinan J."/>
            <person name="Park H.-J."/>
            <person name="Ramirez L."/>
            <person name="Alfaro M."/>
            <person name="Sun H."/>
            <person name="Tritt A."/>
            <person name="Yoshinaga Y."/>
            <person name="Zwiers L.-H."/>
            <person name="Turgeon B."/>
            <person name="Goodwin S."/>
            <person name="Spatafora J."/>
            <person name="Crous P."/>
            <person name="Grigoriev I."/>
        </authorList>
    </citation>
    <scope>NUCLEOTIDE SEQUENCE</scope>
    <source>
        <strain evidence="2">CBS 119925</strain>
    </source>
</reference>
<evidence type="ECO:0000313" key="2">
    <source>
        <dbReference type="EMBL" id="KAF2742316.1"/>
    </source>
</evidence>
<dbReference type="AlphaFoldDB" id="A0A6A6UXS5"/>
<dbReference type="EMBL" id="MU006611">
    <property type="protein sequence ID" value="KAF2742316.1"/>
    <property type="molecule type" value="Genomic_DNA"/>
</dbReference>
<feature type="compositionally biased region" description="Acidic residues" evidence="1">
    <location>
        <begin position="368"/>
        <end position="379"/>
    </location>
</feature>
<feature type="region of interest" description="Disordered" evidence="1">
    <location>
        <begin position="66"/>
        <end position="95"/>
    </location>
</feature>
<keyword evidence="3" id="KW-1185">Reference proteome</keyword>
<organism evidence="2 3">
    <name type="scientific">Sporormia fimetaria CBS 119925</name>
    <dbReference type="NCBI Taxonomy" id="1340428"/>
    <lineage>
        <taxon>Eukaryota</taxon>
        <taxon>Fungi</taxon>
        <taxon>Dikarya</taxon>
        <taxon>Ascomycota</taxon>
        <taxon>Pezizomycotina</taxon>
        <taxon>Dothideomycetes</taxon>
        <taxon>Pleosporomycetidae</taxon>
        <taxon>Pleosporales</taxon>
        <taxon>Sporormiaceae</taxon>
        <taxon>Sporormia</taxon>
    </lineage>
</organism>
<evidence type="ECO:0000313" key="3">
    <source>
        <dbReference type="Proteomes" id="UP000799440"/>
    </source>
</evidence>
<feature type="region of interest" description="Disordered" evidence="1">
    <location>
        <begin position="360"/>
        <end position="379"/>
    </location>
</feature>
<evidence type="ECO:0000256" key="1">
    <source>
        <dbReference type="SAM" id="MobiDB-lite"/>
    </source>
</evidence>
<name>A0A6A6UXS5_9PLEO</name>
<dbReference type="Proteomes" id="UP000799440">
    <property type="component" value="Unassembled WGS sequence"/>
</dbReference>
<gene>
    <name evidence="2" type="ORF">M011DRAFT_472353</name>
</gene>
<dbReference type="OrthoDB" id="3795517at2759"/>
<sequence length="379" mass="41519">MESQYSGAVRSTPNFYHGSQISPVLIDYGPNPSTSTSKADSLSATGTRTILIQEFVEDYLTNANATEDDGEEIPTKGTGTARKKTNKPKGLGRPLRDRGWTPYKWSPERIRVYQAEGWEVPSWAMAEDSPSHRVWSHAAAPPNLCMEGLEGIEFTAREMLTFLPALVGAHGVMHRLASNGWKPTDIANCINDVWAVDQADGVLADTMKHQLKASDMAYYNGLSWTKYWKAKGIASIRPPVHDFTPSKWYKKGATLKFWDKNYKVDPFLAGLADGIPPEKFPTGDDAKLLTKGILYAIRNDLHHLRLSDLPALALDDGFTATVAIAPMGPDADLEALIRHRQAHVMVAEAIAAKKAEKEALATLNGGDQSEEGTEDGDAV</sequence>
<proteinExistence type="predicted"/>